<dbReference type="GO" id="GO:0004048">
    <property type="term" value="F:anthranilate phosphoribosyltransferase activity"/>
    <property type="evidence" value="ECO:0007669"/>
    <property type="project" value="UniProtKB-UniRule"/>
</dbReference>
<keyword evidence="3 9" id="KW-0328">Glycosyltransferase</keyword>
<feature type="binding site" evidence="9">
    <location>
        <begin position="84"/>
        <end position="85"/>
    </location>
    <ligand>
        <name>5-phospho-alpha-D-ribose 1-diphosphate</name>
        <dbReference type="ChEBI" id="CHEBI:58017"/>
    </ligand>
</feature>
<dbReference type="InterPro" id="IPR000312">
    <property type="entry name" value="Glycosyl_Trfase_fam3"/>
</dbReference>
<sequence length="342" mass="35369">MEAFKPFLAKISERASLSRAEAEAAFGLILSGEATPAQIGAFLMGLRVRGETLDELTGAVAAMRARMLRVSAPSGAIDVVGTGGDGAQTYNISTLAAIIVAACGVPVAKHGNRAASSFSGASDVLTGLGVRIGIPPDVVEKCLREVNIGFMTAQAHHPAMALVAPMRKELSVRTLFNLLGPLSNPAGVTRALIGVADPKWMDYIAHTLDALGAEKVWIAHGADGLDEVTTTAPTEILELDHGNIRRFVVTPEEAGLPRATLAELRGGDPAYNAAALRAVLAGAKNPYRDIAVLNAAAALVVAGKADALAAGARRAEAALDSGKARDTLENLIRTSKEAETAN</sequence>
<evidence type="ECO:0000256" key="3">
    <source>
        <dbReference type="ARBA" id="ARBA00022676"/>
    </source>
</evidence>
<evidence type="ECO:0000313" key="12">
    <source>
        <dbReference type="EMBL" id="PPQ32435.1"/>
    </source>
</evidence>
<dbReference type="EMBL" id="NHSJ01000039">
    <property type="protein sequence ID" value="PPQ32435.1"/>
    <property type="molecule type" value="Genomic_DNA"/>
</dbReference>
<feature type="domain" description="Glycosyl transferase family 3 N-terminal" evidence="11">
    <location>
        <begin position="5"/>
        <end position="66"/>
    </location>
</feature>
<keyword evidence="13" id="KW-1185">Reference proteome</keyword>
<dbReference type="EC" id="2.4.2.18" evidence="9"/>
<organism evidence="12 13">
    <name type="scientific">Rhodoblastus sphagnicola</name>
    <dbReference type="NCBI Taxonomy" id="333368"/>
    <lineage>
        <taxon>Bacteria</taxon>
        <taxon>Pseudomonadati</taxon>
        <taxon>Pseudomonadota</taxon>
        <taxon>Alphaproteobacteria</taxon>
        <taxon>Hyphomicrobiales</taxon>
        <taxon>Rhodoblastaceae</taxon>
        <taxon>Rhodoblastus</taxon>
    </lineage>
</organism>
<dbReference type="SUPFAM" id="SSF47648">
    <property type="entry name" value="Nucleoside phosphorylase/phosphoribosyltransferase N-terminal domain"/>
    <property type="match status" value="1"/>
</dbReference>
<evidence type="ECO:0000256" key="5">
    <source>
        <dbReference type="ARBA" id="ARBA00022822"/>
    </source>
</evidence>
<feature type="binding site" evidence="9">
    <location>
        <position position="112"/>
    </location>
    <ligand>
        <name>anthranilate</name>
        <dbReference type="ChEBI" id="CHEBI:16567"/>
        <label>1</label>
    </ligand>
</feature>
<accession>A0A2S6NCS6</accession>
<feature type="binding site" evidence="9">
    <location>
        <position position="227"/>
    </location>
    <ligand>
        <name>Mg(2+)</name>
        <dbReference type="ChEBI" id="CHEBI:18420"/>
        <label>1</label>
    </ligand>
</feature>
<comment type="pathway">
    <text evidence="1 9">Amino-acid biosynthesis; L-tryptophan biosynthesis; L-tryptophan from chorismate: step 2/5.</text>
</comment>
<keyword evidence="9" id="KW-0460">Magnesium</keyword>
<feature type="binding site" evidence="9">
    <location>
        <begin position="91"/>
        <end position="94"/>
    </location>
    <ligand>
        <name>5-phospho-alpha-D-ribose 1-diphosphate</name>
        <dbReference type="ChEBI" id="CHEBI:58017"/>
    </ligand>
</feature>
<dbReference type="FunFam" id="3.40.1030.10:FF:000002">
    <property type="entry name" value="Anthranilate phosphoribosyltransferase"/>
    <property type="match status" value="1"/>
</dbReference>
<comment type="similarity">
    <text evidence="8">In the C-terminal section; belongs to the anthranilate phosphoribosyltransferase family.</text>
</comment>
<feature type="binding site" evidence="9">
    <location>
        <position position="227"/>
    </location>
    <ligand>
        <name>Mg(2+)</name>
        <dbReference type="ChEBI" id="CHEBI:18420"/>
        <label>2</label>
    </ligand>
</feature>
<keyword evidence="6 9" id="KW-0057">Aromatic amino acid biosynthesis</keyword>
<comment type="catalytic activity">
    <reaction evidence="7 9">
        <text>N-(5-phospho-beta-D-ribosyl)anthranilate + diphosphate = 5-phospho-alpha-D-ribose 1-diphosphate + anthranilate</text>
        <dbReference type="Rhea" id="RHEA:11768"/>
        <dbReference type="ChEBI" id="CHEBI:16567"/>
        <dbReference type="ChEBI" id="CHEBI:18277"/>
        <dbReference type="ChEBI" id="CHEBI:33019"/>
        <dbReference type="ChEBI" id="CHEBI:58017"/>
        <dbReference type="EC" id="2.4.2.18"/>
    </reaction>
</comment>
<evidence type="ECO:0000256" key="9">
    <source>
        <dbReference type="HAMAP-Rule" id="MF_00211"/>
    </source>
</evidence>
<feature type="binding site" evidence="9">
    <location>
        <position position="167"/>
    </location>
    <ligand>
        <name>anthranilate</name>
        <dbReference type="ChEBI" id="CHEBI:16567"/>
        <label>2</label>
    </ligand>
</feature>
<evidence type="ECO:0000256" key="7">
    <source>
        <dbReference type="ARBA" id="ARBA00052328"/>
    </source>
</evidence>
<feature type="binding site" evidence="9">
    <location>
        <position position="121"/>
    </location>
    <ligand>
        <name>5-phospho-alpha-D-ribose 1-diphosphate</name>
        <dbReference type="ChEBI" id="CHEBI:58017"/>
    </ligand>
</feature>
<dbReference type="RefSeq" id="WP_104506891.1">
    <property type="nucleotide sequence ID" value="NZ_JACIGC010000001.1"/>
</dbReference>
<evidence type="ECO:0000256" key="4">
    <source>
        <dbReference type="ARBA" id="ARBA00022679"/>
    </source>
</evidence>
<evidence type="ECO:0000259" key="10">
    <source>
        <dbReference type="Pfam" id="PF00591"/>
    </source>
</evidence>
<evidence type="ECO:0000313" key="13">
    <source>
        <dbReference type="Proteomes" id="UP000239089"/>
    </source>
</evidence>
<evidence type="ECO:0000256" key="1">
    <source>
        <dbReference type="ARBA" id="ARBA00004907"/>
    </source>
</evidence>
<feature type="domain" description="Glycosyl transferase family 3" evidence="10">
    <location>
        <begin position="76"/>
        <end position="324"/>
    </location>
</feature>
<comment type="caution">
    <text evidence="12">The sequence shown here is derived from an EMBL/GenBank/DDBJ whole genome shotgun (WGS) entry which is preliminary data.</text>
</comment>
<keyword evidence="2 9" id="KW-0028">Amino-acid biosynthesis</keyword>
<feature type="binding site" evidence="9">
    <location>
        <position position="93"/>
    </location>
    <ligand>
        <name>Mg(2+)</name>
        <dbReference type="ChEBI" id="CHEBI:18420"/>
        <label>1</label>
    </ligand>
</feature>
<dbReference type="UniPathway" id="UPA00035">
    <property type="reaction ID" value="UER00041"/>
</dbReference>
<comment type="caution">
    <text evidence="9">Lacks conserved residue(s) required for the propagation of feature annotation.</text>
</comment>
<evidence type="ECO:0000256" key="2">
    <source>
        <dbReference type="ARBA" id="ARBA00022605"/>
    </source>
</evidence>
<evidence type="ECO:0000256" key="8">
    <source>
        <dbReference type="ARBA" id="ARBA00061188"/>
    </source>
</evidence>
<feature type="binding site" evidence="9">
    <location>
        <position position="226"/>
    </location>
    <ligand>
        <name>Mg(2+)</name>
        <dbReference type="ChEBI" id="CHEBI:18420"/>
        <label>2</label>
    </ligand>
</feature>
<dbReference type="InterPro" id="IPR017459">
    <property type="entry name" value="Glycosyl_Trfase_fam3_N_dom"/>
</dbReference>
<dbReference type="NCBIfam" id="TIGR01245">
    <property type="entry name" value="trpD"/>
    <property type="match status" value="1"/>
</dbReference>
<dbReference type="GO" id="GO:0005829">
    <property type="term" value="C:cytosol"/>
    <property type="evidence" value="ECO:0007669"/>
    <property type="project" value="TreeGrafter"/>
</dbReference>
<proteinExistence type="inferred from homology"/>
<keyword evidence="5 9" id="KW-0822">Tryptophan biosynthesis</keyword>
<dbReference type="Pfam" id="PF02885">
    <property type="entry name" value="Glycos_trans_3N"/>
    <property type="match status" value="1"/>
</dbReference>
<feature type="binding site" evidence="9">
    <location>
        <position position="89"/>
    </location>
    <ligand>
        <name>5-phospho-alpha-D-ribose 1-diphosphate</name>
        <dbReference type="ChEBI" id="CHEBI:58017"/>
    </ligand>
</feature>
<dbReference type="PANTHER" id="PTHR43285">
    <property type="entry name" value="ANTHRANILATE PHOSPHORIBOSYLTRANSFERASE"/>
    <property type="match status" value="1"/>
</dbReference>
<comment type="function">
    <text evidence="9">Catalyzes the transfer of the phosphoribosyl group of 5-phosphorylribose-1-pyrophosphate (PRPP) to anthranilate to yield N-(5'-phosphoribosyl)-anthranilate (PRA).</text>
</comment>
<evidence type="ECO:0000256" key="6">
    <source>
        <dbReference type="ARBA" id="ARBA00023141"/>
    </source>
</evidence>
<dbReference type="AlphaFoldDB" id="A0A2S6NCS6"/>
<dbReference type="InterPro" id="IPR035902">
    <property type="entry name" value="Nuc_phospho_transferase"/>
</dbReference>
<feature type="binding site" evidence="9">
    <location>
        <position position="81"/>
    </location>
    <ligand>
        <name>anthranilate</name>
        <dbReference type="ChEBI" id="CHEBI:16567"/>
        <label>1</label>
    </ligand>
</feature>
<comment type="cofactor">
    <cofactor evidence="9">
        <name>Mg(2+)</name>
        <dbReference type="ChEBI" id="CHEBI:18420"/>
    </cofactor>
    <text evidence="9">Binds 2 magnesium ions per monomer.</text>
</comment>
<protein>
    <recommendedName>
        <fullName evidence="9">Anthranilate phosphoribosyltransferase</fullName>
        <ecNumber evidence="9">2.4.2.18</ecNumber>
    </recommendedName>
</protein>
<dbReference type="GO" id="GO:0000162">
    <property type="term" value="P:L-tryptophan biosynthetic process"/>
    <property type="evidence" value="ECO:0007669"/>
    <property type="project" value="UniProtKB-UniRule"/>
</dbReference>
<dbReference type="Proteomes" id="UP000239089">
    <property type="component" value="Unassembled WGS sequence"/>
</dbReference>
<keyword evidence="9" id="KW-0479">Metal-binding</keyword>
<evidence type="ECO:0000259" key="11">
    <source>
        <dbReference type="Pfam" id="PF02885"/>
    </source>
</evidence>
<reference evidence="12 13" key="1">
    <citation type="journal article" date="2018" name="Arch. Microbiol.">
        <title>New insights into the metabolic potential of the phototrophic purple bacterium Rhodopila globiformis DSM 161(T) from its draft genome sequence and evidence for a vanadium-dependent nitrogenase.</title>
        <authorList>
            <person name="Imhoff J.F."/>
            <person name="Rahn T."/>
            <person name="Kunzel S."/>
            <person name="Neulinger S.C."/>
        </authorList>
    </citation>
    <scope>NUCLEOTIDE SEQUENCE [LARGE SCALE GENOMIC DNA]</scope>
    <source>
        <strain evidence="12 13">DSM 16996</strain>
    </source>
</reference>
<comment type="similarity">
    <text evidence="9">Belongs to the anthranilate phosphoribosyltransferase family.</text>
</comment>
<dbReference type="SUPFAM" id="SSF52418">
    <property type="entry name" value="Nucleoside phosphorylase/phosphoribosyltransferase catalytic domain"/>
    <property type="match status" value="1"/>
</dbReference>
<dbReference type="InterPro" id="IPR005940">
    <property type="entry name" value="Anthranilate_Pribosyl_Tfrase"/>
</dbReference>
<gene>
    <name evidence="9" type="primary">trpD</name>
    <name evidence="12" type="ORF">CCR94_05565</name>
</gene>
<dbReference type="HAMAP" id="MF_00211">
    <property type="entry name" value="TrpD"/>
    <property type="match status" value="1"/>
</dbReference>
<dbReference type="InterPro" id="IPR036320">
    <property type="entry name" value="Glycosyl_Trfase_fam3_N_dom_sf"/>
</dbReference>
<name>A0A2S6NCS6_9HYPH</name>
<dbReference type="Gene3D" id="3.40.1030.10">
    <property type="entry name" value="Nucleoside phosphorylase/phosphoribosyltransferase catalytic domain"/>
    <property type="match status" value="1"/>
</dbReference>
<feature type="binding site" evidence="9">
    <location>
        <begin position="109"/>
        <end position="117"/>
    </location>
    <ligand>
        <name>5-phospho-alpha-D-ribose 1-diphosphate</name>
        <dbReference type="ChEBI" id="CHEBI:58017"/>
    </ligand>
</feature>
<dbReference type="OrthoDB" id="9806430at2"/>
<keyword evidence="4 9" id="KW-0808">Transferase</keyword>
<dbReference type="Pfam" id="PF00591">
    <property type="entry name" value="Glycos_transf_3"/>
    <property type="match status" value="1"/>
</dbReference>
<dbReference type="GO" id="GO:0000287">
    <property type="term" value="F:magnesium ion binding"/>
    <property type="evidence" value="ECO:0007669"/>
    <property type="project" value="UniProtKB-UniRule"/>
</dbReference>
<dbReference type="PANTHER" id="PTHR43285:SF2">
    <property type="entry name" value="ANTHRANILATE PHOSPHORIBOSYLTRANSFERASE"/>
    <property type="match status" value="1"/>
</dbReference>
<dbReference type="Gene3D" id="1.20.970.10">
    <property type="entry name" value="Transferase, Pyrimidine Nucleoside Phosphorylase, Chain C"/>
    <property type="match status" value="1"/>
</dbReference>
<feature type="binding site" evidence="9">
    <location>
        <position position="81"/>
    </location>
    <ligand>
        <name>5-phospho-alpha-D-ribose 1-diphosphate</name>
        <dbReference type="ChEBI" id="CHEBI:58017"/>
    </ligand>
</feature>
<comment type="subunit">
    <text evidence="9">Homodimer.</text>
</comment>